<dbReference type="PANTHER" id="PTHR33057:SF117">
    <property type="entry name" value="TRANSCRIPTION REPRESSOR OFP14"/>
    <property type="match status" value="1"/>
</dbReference>
<dbReference type="EMBL" id="JABCRI010000009">
    <property type="protein sequence ID" value="KAF8400775.1"/>
    <property type="molecule type" value="Genomic_DNA"/>
</dbReference>
<dbReference type="Proteomes" id="UP000655225">
    <property type="component" value="Unassembled WGS sequence"/>
</dbReference>
<evidence type="ECO:0000256" key="4">
    <source>
        <dbReference type="ARBA" id="ARBA00023163"/>
    </source>
</evidence>
<dbReference type="GO" id="GO:0005634">
    <property type="term" value="C:nucleus"/>
    <property type="evidence" value="ECO:0007669"/>
    <property type="project" value="UniProtKB-SubCell"/>
</dbReference>
<dbReference type="PROSITE" id="PS51754">
    <property type="entry name" value="OVATE"/>
    <property type="match status" value="1"/>
</dbReference>
<dbReference type="GO" id="GO:0045892">
    <property type="term" value="P:negative regulation of DNA-templated transcription"/>
    <property type="evidence" value="ECO:0007669"/>
    <property type="project" value="UniProtKB-UniRule"/>
</dbReference>
<dbReference type="InterPro" id="IPR038933">
    <property type="entry name" value="Ovate"/>
</dbReference>
<evidence type="ECO:0000256" key="3">
    <source>
        <dbReference type="ARBA" id="ARBA00023015"/>
    </source>
</evidence>
<name>A0A834Z5E1_TETSI</name>
<evidence type="ECO:0000256" key="1">
    <source>
        <dbReference type="ARBA" id="ARBA00004123"/>
    </source>
</evidence>
<evidence type="ECO:0000313" key="10">
    <source>
        <dbReference type="Proteomes" id="UP000655225"/>
    </source>
</evidence>
<evidence type="ECO:0000313" key="9">
    <source>
        <dbReference type="EMBL" id="KAF8400775.1"/>
    </source>
</evidence>
<dbReference type="PANTHER" id="PTHR33057">
    <property type="entry name" value="TRANSCRIPTION REPRESSOR OFP7-RELATED"/>
    <property type="match status" value="1"/>
</dbReference>
<dbReference type="NCBIfam" id="TIGR01568">
    <property type="entry name" value="A_thal_3678"/>
    <property type="match status" value="1"/>
</dbReference>
<keyword evidence="3 6" id="KW-0805">Transcription regulation</keyword>
<protein>
    <recommendedName>
        <fullName evidence="6">Transcription repressor</fullName>
    </recommendedName>
    <alternativeName>
        <fullName evidence="6">Ovate family protein</fullName>
    </alternativeName>
</protein>
<dbReference type="OrthoDB" id="689980at2759"/>
<evidence type="ECO:0000256" key="6">
    <source>
        <dbReference type="RuleBase" id="RU367028"/>
    </source>
</evidence>
<dbReference type="OMA" id="HHQDPGQ"/>
<feature type="region of interest" description="Disordered" evidence="7">
    <location>
        <begin position="1"/>
        <end position="35"/>
    </location>
</feature>
<comment type="caution">
    <text evidence="9">The sequence shown here is derived from an EMBL/GenBank/DDBJ whole genome shotgun (WGS) entry which is preliminary data.</text>
</comment>
<accession>A0A834Z5E1</accession>
<evidence type="ECO:0000256" key="2">
    <source>
        <dbReference type="ARBA" id="ARBA00022491"/>
    </source>
</evidence>
<evidence type="ECO:0000256" key="5">
    <source>
        <dbReference type="ARBA" id="ARBA00023242"/>
    </source>
</evidence>
<dbReference type="Pfam" id="PF04844">
    <property type="entry name" value="Ovate"/>
    <property type="match status" value="1"/>
</dbReference>
<feature type="domain" description="OVATE" evidence="8">
    <location>
        <begin position="168"/>
        <end position="231"/>
    </location>
</feature>
<proteinExistence type="predicted"/>
<dbReference type="InterPro" id="IPR006458">
    <property type="entry name" value="Ovate_C"/>
</dbReference>
<organism evidence="9 10">
    <name type="scientific">Tetracentron sinense</name>
    <name type="common">Spur-leaf</name>
    <dbReference type="NCBI Taxonomy" id="13715"/>
    <lineage>
        <taxon>Eukaryota</taxon>
        <taxon>Viridiplantae</taxon>
        <taxon>Streptophyta</taxon>
        <taxon>Embryophyta</taxon>
        <taxon>Tracheophyta</taxon>
        <taxon>Spermatophyta</taxon>
        <taxon>Magnoliopsida</taxon>
        <taxon>Trochodendrales</taxon>
        <taxon>Trochodendraceae</taxon>
        <taxon>Tetracentron</taxon>
    </lineage>
</organism>
<evidence type="ECO:0000259" key="8">
    <source>
        <dbReference type="PROSITE" id="PS51754"/>
    </source>
</evidence>
<dbReference type="AlphaFoldDB" id="A0A834Z5E1"/>
<comment type="function">
    <text evidence="6">Transcriptional repressor that regulates multiple aspects of plant growth and development.</text>
</comment>
<keyword evidence="4 6" id="KW-0804">Transcription</keyword>
<sequence>MPKSLKNYLSKLRKPTPKFQTPPNPISSSTSWILSGCKNPRTSSSAFDRRRDDASATLSDIHQFLYKNFNSLYRNGDDDDGKDKQDDHVVANSNGVLLESPRFIDTPPDLRASLRFFVSPGLSNSLIEEARMSVSEEVGSNSTTTLNEPITVSNEVKEFTLSDDSIPVLMHSSDPYDDFRQSMQEMVEARLHHHETVDWDFMEDLLFCYLKLNEKQSYKYILSAFIDLMVILGGNSGKTPAKSEKIPVTGERRRRKGDVTYDFVYKIHTKVSKNGAAREGDTLL</sequence>
<keyword evidence="10" id="KW-1185">Reference proteome</keyword>
<keyword evidence="2 6" id="KW-0678">Repressor</keyword>
<keyword evidence="5 6" id="KW-0539">Nucleus</keyword>
<gene>
    <name evidence="9" type="ORF">HHK36_014076</name>
</gene>
<comment type="subcellular location">
    <subcellularLocation>
        <location evidence="1 6">Nucleus</location>
    </subcellularLocation>
</comment>
<evidence type="ECO:0000256" key="7">
    <source>
        <dbReference type="SAM" id="MobiDB-lite"/>
    </source>
</evidence>
<reference evidence="9 10" key="1">
    <citation type="submission" date="2020-04" db="EMBL/GenBank/DDBJ databases">
        <title>Plant Genome Project.</title>
        <authorList>
            <person name="Zhang R.-G."/>
        </authorList>
    </citation>
    <scope>NUCLEOTIDE SEQUENCE [LARGE SCALE GENOMIC DNA]</scope>
    <source>
        <strain evidence="9">YNK0</strain>
        <tissue evidence="9">Leaf</tissue>
    </source>
</reference>